<proteinExistence type="predicted"/>
<keyword evidence="3" id="KW-1185">Reference proteome</keyword>
<accession>A0A1Y1VWV6</accession>
<feature type="compositionally biased region" description="Basic residues" evidence="1">
    <location>
        <begin position="337"/>
        <end position="347"/>
    </location>
</feature>
<evidence type="ECO:0000256" key="1">
    <source>
        <dbReference type="SAM" id="MobiDB-lite"/>
    </source>
</evidence>
<sequence length="403" mass="44933">MFNAAKRIRAVAGPGGREAKVAIVDECRRAHMRDKVKSALGDRDQTRAPALRCWFATANQYAAVQVGILAPAGDRRARVLHHNSEAKTRRFGLVSSDVIHDLPNLPERPTSLSMMKAGSAVHLTTPTGSHREAQGVITDLEEGLGDGRTEDRLLQASALLQPPARHYCRGCALRLWSGSHTEMLPKFDKERVWNRSSTGRQDVSIIKNGIMLEAALNGMSEIAWLLEQRRPEPRRTARPGRCKPLPKVLVRLIESEVKDVTRRQAHQAPSKSKGPNVKPPRNYTSDGWFINRRCGTATRDGPLLHHGAMTFDIIKTRACLKHRTFVDVRGRGGAQRRTGRGRAHCRAPLKPDNDADQSRSVRPLVYERISRYKTPKCCGILDKKASMAMFLREEGGLLGHTRL</sequence>
<dbReference type="EMBL" id="MCFD01000021">
    <property type="protein sequence ID" value="ORX65781.1"/>
    <property type="molecule type" value="Genomic_DNA"/>
</dbReference>
<dbReference type="Proteomes" id="UP000193922">
    <property type="component" value="Unassembled WGS sequence"/>
</dbReference>
<dbReference type="RefSeq" id="XP_040739874.1">
    <property type="nucleotide sequence ID" value="XM_040888780.1"/>
</dbReference>
<evidence type="ECO:0000313" key="3">
    <source>
        <dbReference type="Proteomes" id="UP000193922"/>
    </source>
</evidence>
<gene>
    <name evidence="2" type="ORF">DL89DRAFT_270635</name>
</gene>
<comment type="caution">
    <text evidence="2">The sequence shown here is derived from an EMBL/GenBank/DDBJ whole genome shotgun (WGS) entry which is preliminary data.</text>
</comment>
<dbReference type="OrthoDB" id="2962993at2759"/>
<feature type="compositionally biased region" description="Basic and acidic residues" evidence="1">
    <location>
        <begin position="349"/>
        <end position="359"/>
    </location>
</feature>
<reference evidence="2 3" key="1">
    <citation type="submission" date="2016-07" db="EMBL/GenBank/DDBJ databases">
        <title>Pervasive Adenine N6-methylation of Active Genes in Fungi.</title>
        <authorList>
            <consortium name="DOE Joint Genome Institute"/>
            <person name="Mondo S.J."/>
            <person name="Dannebaum R.O."/>
            <person name="Kuo R.C."/>
            <person name="Labutti K."/>
            <person name="Haridas S."/>
            <person name="Kuo A."/>
            <person name="Salamov A."/>
            <person name="Ahrendt S.R."/>
            <person name="Lipzen A."/>
            <person name="Sullivan W."/>
            <person name="Andreopoulos W.B."/>
            <person name="Clum A."/>
            <person name="Lindquist E."/>
            <person name="Daum C."/>
            <person name="Ramamoorthy G.K."/>
            <person name="Gryganskyi A."/>
            <person name="Culley D."/>
            <person name="Magnuson J.K."/>
            <person name="James T.Y."/>
            <person name="O'Malley M.A."/>
            <person name="Stajich J.E."/>
            <person name="Spatafora J.W."/>
            <person name="Visel A."/>
            <person name="Grigoriev I.V."/>
        </authorList>
    </citation>
    <scope>NUCLEOTIDE SEQUENCE [LARGE SCALE GENOMIC DNA]</scope>
    <source>
        <strain evidence="2 3">ATCC 12442</strain>
    </source>
</reference>
<name>A0A1Y1VWV6_9FUNG</name>
<evidence type="ECO:0000313" key="2">
    <source>
        <dbReference type="EMBL" id="ORX65781.1"/>
    </source>
</evidence>
<protein>
    <submittedName>
        <fullName evidence="2">Uncharacterized protein</fullName>
    </submittedName>
</protein>
<feature type="region of interest" description="Disordered" evidence="1">
    <location>
        <begin position="331"/>
        <end position="359"/>
    </location>
</feature>
<dbReference type="AlphaFoldDB" id="A0A1Y1VWV6"/>
<organism evidence="2 3">
    <name type="scientific">Linderina pennispora</name>
    <dbReference type="NCBI Taxonomy" id="61395"/>
    <lineage>
        <taxon>Eukaryota</taxon>
        <taxon>Fungi</taxon>
        <taxon>Fungi incertae sedis</taxon>
        <taxon>Zoopagomycota</taxon>
        <taxon>Kickxellomycotina</taxon>
        <taxon>Kickxellomycetes</taxon>
        <taxon>Kickxellales</taxon>
        <taxon>Kickxellaceae</taxon>
        <taxon>Linderina</taxon>
    </lineage>
</organism>
<feature type="region of interest" description="Disordered" evidence="1">
    <location>
        <begin position="260"/>
        <end position="283"/>
    </location>
</feature>
<dbReference type="GeneID" id="63805428"/>